<protein>
    <submittedName>
        <fullName evidence="2">Uncharacterized protein</fullName>
    </submittedName>
</protein>
<reference evidence="3" key="1">
    <citation type="journal article" date="2014" name="Genome Announc.">
        <title>Genome sequence and annotation of Acremonium chrysogenum, producer of the beta-lactam antibiotic cephalosporin C.</title>
        <authorList>
            <person name="Terfehr D."/>
            <person name="Dahlmann T.A."/>
            <person name="Specht T."/>
            <person name="Zadra I."/>
            <person name="Kuernsteiner H."/>
            <person name="Kueck U."/>
        </authorList>
    </citation>
    <scope>NUCLEOTIDE SEQUENCE [LARGE SCALE GENOMIC DNA]</scope>
    <source>
        <strain evidence="3">ATCC 11550 / CBS 779.69 / DSM 880 / IAM 14645 / JCM 23072 / IMI 49137</strain>
    </source>
</reference>
<proteinExistence type="predicted"/>
<dbReference type="HOGENOM" id="CLU_097660_0_0_1"/>
<organism evidence="2 3">
    <name type="scientific">Hapsidospora chrysogenum (strain ATCC 11550 / CBS 779.69 / DSM 880 / IAM 14645 / JCM 23072 / IMI 49137)</name>
    <name type="common">Acremonium chrysogenum</name>
    <dbReference type="NCBI Taxonomy" id="857340"/>
    <lineage>
        <taxon>Eukaryota</taxon>
        <taxon>Fungi</taxon>
        <taxon>Dikarya</taxon>
        <taxon>Ascomycota</taxon>
        <taxon>Pezizomycotina</taxon>
        <taxon>Sordariomycetes</taxon>
        <taxon>Hypocreomycetidae</taxon>
        <taxon>Hypocreales</taxon>
        <taxon>Bionectriaceae</taxon>
        <taxon>Hapsidospora</taxon>
    </lineage>
</organism>
<dbReference type="EMBL" id="JPKY01000089">
    <property type="protein sequence ID" value="KFH42630.1"/>
    <property type="molecule type" value="Genomic_DNA"/>
</dbReference>
<comment type="caution">
    <text evidence="2">The sequence shown here is derived from an EMBL/GenBank/DDBJ whole genome shotgun (WGS) entry which is preliminary data.</text>
</comment>
<name>A0A086SZU8_HAPC1</name>
<keyword evidence="3" id="KW-1185">Reference proteome</keyword>
<accession>A0A086SZU8</accession>
<dbReference type="Proteomes" id="UP000029964">
    <property type="component" value="Unassembled WGS sequence"/>
</dbReference>
<evidence type="ECO:0000313" key="3">
    <source>
        <dbReference type="Proteomes" id="UP000029964"/>
    </source>
</evidence>
<gene>
    <name evidence="2" type="ORF">ACRE_066130</name>
</gene>
<feature type="region of interest" description="Disordered" evidence="1">
    <location>
        <begin position="140"/>
        <end position="164"/>
    </location>
</feature>
<dbReference type="STRING" id="857340.A0A086SZU8"/>
<dbReference type="AlphaFoldDB" id="A0A086SZU8"/>
<evidence type="ECO:0000313" key="2">
    <source>
        <dbReference type="EMBL" id="KFH42630.1"/>
    </source>
</evidence>
<sequence length="164" mass="18901">MEELPLNQEVREILQARSALRVAVFLREKSPLYPLEGNEGVARACSTLLVDPADSRAKLLSIWKVHRMTIFTFDLWNEAYNWATAHHKTNLPVILVDYGKRLSYVRVGSQKLRDEVNGFVANQHRLHGWDARPPYYQDQTTSVPTYLNPRDQGLVQPDGTVRRM</sequence>
<dbReference type="OrthoDB" id="4358740at2759"/>
<evidence type="ECO:0000256" key="1">
    <source>
        <dbReference type="SAM" id="MobiDB-lite"/>
    </source>
</evidence>